<protein>
    <submittedName>
        <fullName evidence="12">Putative type II secretion system protein K</fullName>
    </submittedName>
</protein>
<dbReference type="PANTHER" id="PTHR38831">
    <property type="entry name" value="TYPE II SECRETION SYSTEM PROTEIN K"/>
    <property type="match status" value="1"/>
</dbReference>
<dbReference type="GO" id="GO:0006281">
    <property type="term" value="P:DNA repair"/>
    <property type="evidence" value="ECO:0007669"/>
    <property type="project" value="InterPro"/>
</dbReference>
<dbReference type="InterPro" id="IPR049031">
    <property type="entry name" value="T2SSK_SAM-like_1st"/>
</dbReference>
<evidence type="ECO:0000256" key="9">
    <source>
        <dbReference type="ARBA" id="ARBA00023136"/>
    </source>
</evidence>
<feature type="domain" description="Helix-hairpin-helix DNA-binding motif class 1" evidence="11">
    <location>
        <begin position="193"/>
        <end position="212"/>
    </location>
</feature>
<keyword evidence="3" id="KW-0813">Transport</keyword>
<reference evidence="12 13" key="1">
    <citation type="submission" date="2019-02" db="EMBL/GenBank/DDBJ databases">
        <title>Deep-cultivation of Planctomycetes and their phenomic and genomic characterization uncovers novel biology.</title>
        <authorList>
            <person name="Wiegand S."/>
            <person name="Jogler M."/>
            <person name="Boedeker C."/>
            <person name="Pinto D."/>
            <person name="Vollmers J."/>
            <person name="Rivas-Marin E."/>
            <person name="Kohn T."/>
            <person name="Peeters S.H."/>
            <person name="Heuer A."/>
            <person name="Rast P."/>
            <person name="Oberbeckmann S."/>
            <person name="Bunk B."/>
            <person name="Jeske O."/>
            <person name="Meyerdierks A."/>
            <person name="Storesund J.E."/>
            <person name="Kallscheuer N."/>
            <person name="Luecker S."/>
            <person name="Lage O.M."/>
            <person name="Pohl T."/>
            <person name="Merkel B.J."/>
            <person name="Hornburger P."/>
            <person name="Mueller R.-W."/>
            <person name="Bruemmer F."/>
            <person name="Labrenz M."/>
            <person name="Spormann A.M."/>
            <person name="Op Den Camp H."/>
            <person name="Overmann J."/>
            <person name="Amann R."/>
            <person name="Jetten M.S.M."/>
            <person name="Mascher T."/>
            <person name="Medema M.H."/>
            <person name="Devos D.P."/>
            <person name="Kaster A.-K."/>
            <person name="Ovreas L."/>
            <person name="Rohde M."/>
            <person name="Galperin M.Y."/>
            <person name="Jogler C."/>
        </authorList>
    </citation>
    <scope>NUCLEOTIDE SEQUENCE [LARGE SCALE GENOMIC DNA]</scope>
    <source>
        <strain evidence="12 13">Enr8</strain>
    </source>
</reference>
<keyword evidence="6 10" id="KW-0812">Transmembrane</keyword>
<evidence type="ECO:0000256" key="6">
    <source>
        <dbReference type="ARBA" id="ARBA00022692"/>
    </source>
</evidence>
<keyword evidence="8 10" id="KW-1133">Transmembrane helix</keyword>
<evidence type="ECO:0000256" key="8">
    <source>
        <dbReference type="ARBA" id="ARBA00022989"/>
    </source>
</evidence>
<dbReference type="PANTHER" id="PTHR38831:SF2">
    <property type="entry name" value="TYPE II SECRETION SYSTEM PROTEIN K"/>
    <property type="match status" value="1"/>
</dbReference>
<evidence type="ECO:0000256" key="5">
    <source>
        <dbReference type="ARBA" id="ARBA00022519"/>
    </source>
</evidence>
<dbReference type="GO" id="GO:0009306">
    <property type="term" value="P:protein secretion"/>
    <property type="evidence" value="ECO:0007669"/>
    <property type="project" value="InterPro"/>
</dbReference>
<dbReference type="Pfam" id="PF21687">
    <property type="entry name" value="T2SSK_1st"/>
    <property type="match status" value="1"/>
</dbReference>
<feature type="domain" description="Helix-hairpin-helix DNA-binding motif class 1" evidence="11">
    <location>
        <begin position="451"/>
        <end position="470"/>
    </location>
</feature>
<dbReference type="RefSeq" id="WP_146430829.1">
    <property type="nucleotide sequence ID" value="NZ_SJPF01000002.1"/>
</dbReference>
<dbReference type="InterPro" id="IPR005628">
    <property type="entry name" value="GspK"/>
</dbReference>
<dbReference type="InterPro" id="IPR038072">
    <property type="entry name" value="GspK_central_sf"/>
</dbReference>
<proteinExistence type="inferred from homology"/>
<gene>
    <name evidence="12" type="primary">gspK</name>
    <name evidence="12" type="ORF">Enr8_19290</name>
</gene>
<evidence type="ECO:0000256" key="7">
    <source>
        <dbReference type="ARBA" id="ARBA00022927"/>
    </source>
</evidence>
<dbReference type="AlphaFoldDB" id="A0A5C5V918"/>
<dbReference type="Proteomes" id="UP000318878">
    <property type="component" value="Unassembled WGS sequence"/>
</dbReference>
<feature type="transmembrane region" description="Helical" evidence="10">
    <location>
        <begin position="12"/>
        <end position="32"/>
    </location>
</feature>
<dbReference type="GO" id="GO:0003677">
    <property type="term" value="F:DNA binding"/>
    <property type="evidence" value="ECO:0007669"/>
    <property type="project" value="InterPro"/>
</dbReference>
<dbReference type="InterPro" id="IPR003583">
    <property type="entry name" value="Hlx-hairpin-Hlx_DNA-bd_motif"/>
</dbReference>
<evidence type="ECO:0000256" key="4">
    <source>
        <dbReference type="ARBA" id="ARBA00022475"/>
    </source>
</evidence>
<evidence type="ECO:0000259" key="11">
    <source>
        <dbReference type="SMART" id="SM00278"/>
    </source>
</evidence>
<organism evidence="12 13">
    <name type="scientific">Blastopirellula retiformator</name>
    <dbReference type="NCBI Taxonomy" id="2527970"/>
    <lineage>
        <taxon>Bacteria</taxon>
        <taxon>Pseudomonadati</taxon>
        <taxon>Planctomycetota</taxon>
        <taxon>Planctomycetia</taxon>
        <taxon>Pirellulales</taxon>
        <taxon>Pirellulaceae</taxon>
        <taxon>Blastopirellula</taxon>
    </lineage>
</organism>
<evidence type="ECO:0000256" key="3">
    <source>
        <dbReference type="ARBA" id="ARBA00022448"/>
    </source>
</evidence>
<keyword evidence="4" id="KW-1003">Cell membrane</keyword>
<accession>A0A5C5V918</accession>
<dbReference type="SUPFAM" id="SSF158544">
    <property type="entry name" value="GspK insert domain-like"/>
    <property type="match status" value="1"/>
</dbReference>
<dbReference type="EMBL" id="SJPF01000002">
    <property type="protein sequence ID" value="TWT34520.1"/>
    <property type="molecule type" value="Genomic_DNA"/>
</dbReference>
<keyword evidence="13" id="KW-1185">Reference proteome</keyword>
<comment type="caution">
    <text evidence="12">The sequence shown here is derived from an EMBL/GenBank/DDBJ whole genome shotgun (WGS) entry which is preliminary data.</text>
</comment>
<dbReference type="Gene3D" id="1.10.40.60">
    <property type="entry name" value="EpsJ-like"/>
    <property type="match status" value="1"/>
</dbReference>
<sequence>MSRTQTQKARRGAVLIVVLVVVMMLSLGAYAFTELMQVESHAVHLTGRQIQARALAESGESFLESFLALGPEGMIEQGGIYDNPALFQGQLVIDDEEDDRQRGRFTVLAPLVDVDGYLNGIRYGLEDESARLNLNALLMLDEQASSAAGVASSAGLSGEDGASAASAALGGSSSGLSGLASDETLTSGSTGRQLLMGLPGMTEEIADAILDYLDEDDEPREYGAEIDYYSGLDPPYAPKNGPLETVEELLLVRGVTPQLLFGRDENRNGVIDPQEQTFSATDDRMEQQMLDEVPERGWSSYLTLYSMEKNYGDDGTEKIFINDEDVEALYGRLQEVLPQEWSDFIVAYRMYGPSSSSANATNQRTVTTAQFDFSQDPQGTFASALDLIDAEVSISQGGNQNGGGNGQTQIMKSPFTAFNAADWMPDFMELLTVNQSPIIPGRININQAPREILVAIPGMTEEAANAIIEARLPNADEDNPLRAYETWIWVEGLVTLDEMKTLFPLINAGGDVHRAQIVGYYEGGLAFSRHEAVIDATQPQPRLLLWRDISHLGRGHPLEVLGIGLGYSGAAN</sequence>
<dbReference type="SMART" id="SM00278">
    <property type="entry name" value="HhH1"/>
    <property type="match status" value="2"/>
</dbReference>
<dbReference type="GO" id="GO:0005886">
    <property type="term" value="C:plasma membrane"/>
    <property type="evidence" value="ECO:0007669"/>
    <property type="project" value="UniProtKB-SubCell"/>
</dbReference>
<evidence type="ECO:0000313" key="13">
    <source>
        <dbReference type="Proteomes" id="UP000318878"/>
    </source>
</evidence>
<keyword evidence="7" id="KW-0653">Protein transport</keyword>
<comment type="subcellular location">
    <subcellularLocation>
        <location evidence="1">Cell inner membrane</location>
    </subcellularLocation>
</comment>
<comment type="similarity">
    <text evidence="2">Belongs to the GSP K family.</text>
</comment>
<evidence type="ECO:0000256" key="2">
    <source>
        <dbReference type="ARBA" id="ARBA00007246"/>
    </source>
</evidence>
<name>A0A5C5V918_9BACT</name>
<evidence type="ECO:0000256" key="10">
    <source>
        <dbReference type="SAM" id="Phobius"/>
    </source>
</evidence>
<evidence type="ECO:0000256" key="1">
    <source>
        <dbReference type="ARBA" id="ARBA00004533"/>
    </source>
</evidence>
<keyword evidence="9 10" id="KW-0472">Membrane</keyword>
<evidence type="ECO:0000313" key="12">
    <source>
        <dbReference type="EMBL" id="TWT34520.1"/>
    </source>
</evidence>
<keyword evidence="5" id="KW-0997">Cell inner membrane</keyword>
<dbReference type="OrthoDB" id="260436at2"/>